<proteinExistence type="predicted"/>
<feature type="compositionally biased region" description="Pro residues" evidence="1">
    <location>
        <begin position="7"/>
        <end position="18"/>
    </location>
</feature>
<protein>
    <submittedName>
        <fullName evidence="2">Uncharacterized protein</fullName>
    </submittedName>
</protein>
<gene>
    <name evidence="2" type="ORF">EUGRSUZ_D00740</name>
</gene>
<organism evidence="2">
    <name type="scientific">Eucalyptus grandis</name>
    <name type="common">Flooded gum</name>
    <dbReference type="NCBI Taxonomy" id="71139"/>
    <lineage>
        <taxon>Eukaryota</taxon>
        <taxon>Viridiplantae</taxon>
        <taxon>Streptophyta</taxon>
        <taxon>Embryophyta</taxon>
        <taxon>Tracheophyta</taxon>
        <taxon>Spermatophyta</taxon>
        <taxon>Magnoliopsida</taxon>
        <taxon>eudicotyledons</taxon>
        <taxon>Gunneridae</taxon>
        <taxon>Pentapetalae</taxon>
        <taxon>rosids</taxon>
        <taxon>malvids</taxon>
        <taxon>Myrtales</taxon>
        <taxon>Myrtaceae</taxon>
        <taxon>Myrtoideae</taxon>
        <taxon>Eucalypteae</taxon>
        <taxon>Eucalyptus</taxon>
    </lineage>
</organism>
<evidence type="ECO:0000313" key="2">
    <source>
        <dbReference type="EMBL" id="KCW76365.1"/>
    </source>
</evidence>
<dbReference type="AlphaFoldDB" id="A0A059CEL4"/>
<dbReference type="EMBL" id="KK198756">
    <property type="protein sequence ID" value="KCW76365.1"/>
    <property type="molecule type" value="Genomic_DNA"/>
</dbReference>
<dbReference type="PROSITE" id="PS51257">
    <property type="entry name" value="PROKAR_LIPOPROTEIN"/>
    <property type="match status" value="1"/>
</dbReference>
<sequence length="139" mass="14920">MTCSIPRAPPPPLLPHLPLPVATASSCQPRSRSPPLLHQPPSRDASSPSRSPRLPPPCPCSNPRRHCSLPHQSQPPAAPARPSPHRLPLFHASLQTLRLRFPLPAAGPSYCPLAEALTTALFRPRLPIITAALPLAPSR</sequence>
<dbReference type="InParanoid" id="A0A059CEL4"/>
<name>A0A059CEL4_EUCGR</name>
<feature type="compositionally biased region" description="Low complexity" evidence="1">
    <location>
        <begin position="40"/>
        <end position="52"/>
    </location>
</feature>
<dbReference type="Gramene" id="KCW76365">
    <property type="protein sequence ID" value="KCW76365"/>
    <property type="gene ID" value="EUGRSUZ_D00740"/>
</dbReference>
<accession>A0A059CEL4</accession>
<evidence type="ECO:0000256" key="1">
    <source>
        <dbReference type="SAM" id="MobiDB-lite"/>
    </source>
</evidence>
<reference evidence="2" key="1">
    <citation type="submission" date="2013-07" db="EMBL/GenBank/DDBJ databases">
        <title>The genome of Eucalyptus grandis.</title>
        <authorList>
            <person name="Schmutz J."/>
            <person name="Hayes R."/>
            <person name="Myburg A."/>
            <person name="Tuskan G."/>
            <person name="Grattapaglia D."/>
            <person name="Rokhsar D.S."/>
        </authorList>
    </citation>
    <scope>NUCLEOTIDE SEQUENCE</scope>
    <source>
        <tissue evidence="2">Leaf extractions</tissue>
    </source>
</reference>
<feature type="region of interest" description="Disordered" evidence="1">
    <location>
        <begin position="1"/>
        <end position="87"/>
    </location>
</feature>